<evidence type="ECO:0000313" key="1">
    <source>
        <dbReference type="EMBL" id="AOQ24752.1"/>
    </source>
</evidence>
<dbReference type="Proteomes" id="UP000094598">
    <property type="component" value="Chromosome"/>
</dbReference>
<dbReference type="RefSeq" id="WP_069590591.1">
    <property type="nucleotide sequence ID" value="NZ_CP017019.1"/>
</dbReference>
<gene>
    <name evidence="1" type="ORF">Maut_02324</name>
    <name evidence="2" type="ORF">MTAT_04490</name>
</gene>
<evidence type="ECO:0000313" key="4">
    <source>
        <dbReference type="Proteomes" id="UP000322283"/>
    </source>
</evidence>
<proteinExistence type="predicted"/>
<name>A0AAC9MVS5_NEOTH</name>
<organism evidence="1 3">
    <name type="scientific">Neomoorella thermoacetica</name>
    <name type="common">Clostridium thermoaceticum</name>
    <dbReference type="NCBI Taxonomy" id="1525"/>
    <lineage>
        <taxon>Bacteria</taxon>
        <taxon>Bacillati</taxon>
        <taxon>Bacillota</taxon>
        <taxon>Clostridia</taxon>
        <taxon>Neomoorellales</taxon>
        <taxon>Neomoorellaceae</taxon>
        <taxon>Neomoorella</taxon>
    </lineage>
</organism>
<reference evidence="2 4" key="2">
    <citation type="submission" date="2019-05" db="EMBL/GenBank/DDBJ databases">
        <title>Genome sequence of Moorella thermoacetica ATCC 33924.</title>
        <authorList>
            <person name="Poehlein A."/>
            <person name="Bengelsdorf F.R."/>
            <person name="Duerre P."/>
            <person name="Daniel R."/>
        </authorList>
    </citation>
    <scope>NUCLEOTIDE SEQUENCE [LARGE SCALE GENOMIC DNA]</scope>
    <source>
        <strain evidence="2 4">ATCC 33924</strain>
    </source>
</reference>
<keyword evidence="4" id="KW-1185">Reference proteome</keyword>
<evidence type="ECO:0000313" key="2">
    <source>
        <dbReference type="EMBL" id="TYL15710.1"/>
    </source>
</evidence>
<dbReference type="EMBL" id="CP017019">
    <property type="protein sequence ID" value="AOQ24752.1"/>
    <property type="molecule type" value="Genomic_DNA"/>
</dbReference>
<protein>
    <submittedName>
        <fullName evidence="1">Uncharacterized protein</fullName>
    </submittedName>
</protein>
<dbReference type="Proteomes" id="UP000322283">
    <property type="component" value="Unassembled WGS sequence"/>
</dbReference>
<reference evidence="1 3" key="1">
    <citation type="submission" date="2016-08" db="EMBL/GenBank/DDBJ databases">
        <title>Moorella thermoacetica DSM 103132.</title>
        <authorList>
            <person name="Jendresen C.B."/>
            <person name="Redl S.M."/>
            <person name="Jensen T.O."/>
            <person name="Nielsen A.T."/>
        </authorList>
    </citation>
    <scope>NUCLEOTIDE SEQUENCE [LARGE SCALE GENOMIC DNA]</scope>
    <source>
        <strain evidence="1 3">DSM 103132</strain>
    </source>
</reference>
<dbReference type="AlphaFoldDB" id="A0AAC9MVS5"/>
<sequence length="114" mass="12966">MRVKYEKLRPEIEGYLAVCEGNLGVKADEIDCLSKMLQEVVQKKGEMPIKHWANLVHVLADAILDSEQEYSRLDKRANLLTTLDSLMPEVGEIKINPYQLEYILDGFGSGIKEE</sequence>
<evidence type="ECO:0000313" key="3">
    <source>
        <dbReference type="Proteomes" id="UP000094598"/>
    </source>
</evidence>
<accession>A0AAC9MVS5</accession>
<dbReference type="EMBL" id="VCDX01000001">
    <property type="protein sequence ID" value="TYL15710.1"/>
    <property type="molecule type" value="Genomic_DNA"/>
</dbReference>